<keyword evidence="2" id="KW-0813">Transport</keyword>
<dbReference type="NCBIfam" id="TIGR01254">
    <property type="entry name" value="sfuA"/>
    <property type="match status" value="1"/>
</dbReference>
<dbReference type="GO" id="GO:0030976">
    <property type="term" value="F:thiamine pyrophosphate binding"/>
    <property type="evidence" value="ECO:0007669"/>
    <property type="project" value="TreeGrafter"/>
</dbReference>
<evidence type="ECO:0000256" key="3">
    <source>
        <dbReference type="ARBA" id="ARBA00022729"/>
    </source>
</evidence>
<evidence type="ECO:0000313" key="7">
    <source>
        <dbReference type="Proteomes" id="UP000595917"/>
    </source>
</evidence>
<protein>
    <submittedName>
        <fullName evidence="6">Thiamine ABC transporter substrate-binding protein</fullName>
    </submittedName>
</protein>
<dbReference type="Gene3D" id="3.40.190.10">
    <property type="entry name" value="Periplasmic binding protein-like II"/>
    <property type="match status" value="2"/>
</dbReference>
<feature type="chain" id="PRO_5030874052" evidence="5">
    <location>
        <begin position="30"/>
        <end position="349"/>
    </location>
</feature>
<dbReference type="GO" id="GO:0030975">
    <property type="term" value="F:thiamine binding"/>
    <property type="evidence" value="ECO:0007669"/>
    <property type="project" value="InterPro"/>
</dbReference>
<proteinExistence type="predicted"/>
<sequence length="349" mass="38714">MMRRKNTASIGLFLAVFGFCFFSAAGVYAGGSGDQVLDENRIVTVWTYDSFISEWGPGPEIKRRFEEETGLIVNLESQGDSGEILSRLLLEGAAAKADIILGIDQNMMDRAIGSGLLEAYVPAGAERILPEVLVDEQYRLIPMDYSYFAFVYDSEAIPVPPSSLEDLTLPQFAGKVILMDPRTSSPGLGFLAWTKEVYGSAWKDYWRRLRQSILTVAEGWSSGYGLFTSGEAPLVLSYTTSPGYHLEYEGTERYKTALFTEGHPIQVEVAGILAAAPHKANARRFMDFMVSEAFQEVIPTTNWMYPVIDMPLPDSFRINPKSSRSFMPAPVSAQDLNEWVSVMTETAGR</sequence>
<evidence type="ECO:0000256" key="4">
    <source>
        <dbReference type="ARBA" id="ARBA00022764"/>
    </source>
</evidence>
<evidence type="ECO:0000313" key="6">
    <source>
        <dbReference type="EMBL" id="QQO08068.1"/>
    </source>
</evidence>
<dbReference type="PANTHER" id="PTHR30006">
    <property type="entry name" value="THIAMINE-BINDING PERIPLASMIC PROTEIN-RELATED"/>
    <property type="match status" value="1"/>
</dbReference>
<dbReference type="PANTHER" id="PTHR30006:SF3">
    <property type="entry name" value="THIAMINE-BINDING PERIPLASMIC PROTEIN"/>
    <property type="match status" value="1"/>
</dbReference>
<keyword evidence="7" id="KW-1185">Reference proteome</keyword>
<gene>
    <name evidence="6" type="ORF">JFL75_14110</name>
</gene>
<evidence type="ECO:0000256" key="5">
    <source>
        <dbReference type="SAM" id="SignalP"/>
    </source>
</evidence>
<dbReference type="RefSeq" id="WP_215625374.1">
    <property type="nucleotide sequence ID" value="NZ_CP067089.2"/>
</dbReference>
<reference evidence="6" key="1">
    <citation type="submission" date="2021-01" db="EMBL/GenBank/DDBJ databases">
        <title>Description of Breznakiella homolactica.</title>
        <authorList>
            <person name="Song Y."/>
            <person name="Brune A."/>
        </authorList>
    </citation>
    <scope>NUCLEOTIDE SEQUENCE</scope>
    <source>
        <strain evidence="6">RmG30</strain>
    </source>
</reference>
<comment type="subcellular location">
    <subcellularLocation>
        <location evidence="1">Periplasm</location>
    </subcellularLocation>
</comment>
<keyword evidence="4" id="KW-0574">Periplasm</keyword>
<dbReference type="KEGG" id="bhc:JFL75_14110"/>
<feature type="signal peptide" evidence="5">
    <location>
        <begin position="1"/>
        <end position="29"/>
    </location>
</feature>
<dbReference type="GO" id="GO:0030288">
    <property type="term" value="C:outer membrane-bounded periplasmic space"/>
    <property type="evidence" value="ECO:0007669"/>
    <property type="project" value="TreeGrafter"/>
</dbReference>
<name>A0A7T7XKV9_9SPIR</name>
<dbReference type="InterPro" id="IPR005948">
    <property type="entry name" value="ThiB-like"/>
</dbReference>
<dbReference type="GO" id="GO:0015888">
    <property type="term" value="P:thiamine transport"/>
    <property type="evidence" value="ECO:0007669"/>
    <property type="project" value="InterPro"/>
</dbReference>
<accession>A0A7T7XKV9</accession>
<dbReference type="SUPFAM" id="SSF53850">
    <property type="entry name" value="Periplasmic binding protein-like II"/>
    <property type="match status" value="1"/>
</dbReference>
<dbReference type="EMBL" id="CP067089">
    <property type="protein sequence ID" value="QQO08068.1"/>
    <property type="molecule type" value="Genomic_DNA"/>
</dbReference>
<dbReference type="Proteomes" id="UP000595917">
    <property type="component" value="Chromosome"/>
</dbReference>
<dbReference type="Pfam" id="PF13343">
    <property type="entry name" value="SBP_bac_6"/>
    <property type="match status" value="1"/>
</dbReference>
<dbReference type="AlphaFoldDB" id="A0A7T7XKV9"/>
<keyword evidence="3 5" id="KW-0732">Signal</keyword>
<dbReference type="CDD" id="cd13545">
    <property type="entry name" value="PBP2_TbpA"/>
    <property type="match status" value="1"/>
</dbReference>
<organism evidence="6 7">
    <name type="scientific">Breznakiella homolactica</name>
    <dbReference type="NCBI Taxonomy" id="2798577"/>
    <lineage>
        <taxon>Bacteria</taxon>
        <taxon>Pseudomonadati</taxon>
        <taxon>Spirochaetota</taxon>
        <taxon>Spirochaetia</taxon>
        <taxon>Spirochaetales</taxon>
        <taxon>Breznakiellaceae</taxon>
        <taxon>Breznakiella</taxon>
    </lineage>
</organism>
<evidence type="ECO:0000256" key="2">
    <source>
        <dbReference type="ARBA" id="ARBA00022448"/>
    </source>
</evidence>
<evidence type="ECO:0000256" key="1">
    <source>
        <dbReference type="ARBA" id="ARBA00004418"/>
    </source>
</evidence>